<sequence length="363" mass="37069">MRLPDFQATSDVYRLPPHHGQALSDYAIRHHDAWHGEYKERMRSDDPAFVLGLDIGGTSSRALVCDLSGQVIGTGAASGGNPNSHPPDRAAAQVAEAARTALAGVDPAAVRGGVLGMAGASKLADPDVAALFQRAWSELGLGCPMRVIGDCEVAFAAGTAESGGTVVIAGTGAVAARITDHRLAATAGGHGWLLGDEGSAFWLGREAVRTALRGLDRREERGELVTAVFAELAGDAADPRGALITAVNAKPPIKLAELAPLVTTAARNGDKAAIDLVERAADLLADTAAITREPGETTPIVLAGGLVAPGNPVGDALRARLAERFPVEPLTAGPGAAGAAWLAAVDLVDPAELPALHSHLLGE</sequence>
<dbReference type="Pfam" id="PF01869">
    <property type="entry name" value="BcrAD_BadFG"/>
    <property type="match status" value="1"/>
</dbReference>
<accession>A0ABN3VMQ3</accession>
<dbReference type="Proteomes" id="UP001500979">
    <property type="component" value="Unassembled WGS sequence"/>
</dbReference>
<dbReference type="PANTHER" id="PTHR43190:SF3">
    <property type="entry name" value="N-ACETYL-D-GLUCOSAMINE KINASE"/>
    <property type="match status" value="1"/>
</dbReference>
<dbReference type="SUPFAM" id="SSF53067">
    <property type="entry name" value="Actin-like ATPase domain"/>
    <property type="match status" value="2"/>
</dbReference>
<evidence type="ECO:0000313" key="3">
    <source>
        <dbReference type="Proteomes" id="UP001500979"/>
    </source>
</evidence>
<organism evidence="2 3">
    <name type="scientific">Saccharopolyspora taberi</name>
    <dbReference type="NCBI Taxonomy" id="60895"/>
    <lineage>
        <taxon>Bacteria</taxon>
        <taxon>Bacillati</taxon>
        <taxon>Actinomycetota</taxon>
        <taxon>Actinomycetes</taxon>
        <taxon>Pseudonocardiales</taxon>
        <taxon>Pseudonocardiaceae</taxon>
        <taxon>Saccharopolyspora</taxon>
    </lineage>
</organism>
<proteinExistence type="predicted"/>
<dbReference type="EMBL" id="BAAAUX010000033">
    <property type="protein sequence ID" value="GAA2817950.1"/>
    <property type="molecule type" value="Genomic_DNA"/>
</dbReference>
<evidence type="ECO:0000259" key="1">
    <source>
        <dbReference type="Pfam" id="PF01869"/>
    </source>
</evidence>
<feature type="domain" description="ATPase BadF/BadG/BcrA/BcrD type" evidence="1">
    <location>
        <begin position="51"/>
        <end position="343"/>
    </location>
</feature>
<dbReference type="CDD" id="cd24007">
    <property type="entry name" value="ASKHA_NBD_eukNAGK-like"/>
    <property type="match status" value="1"/>
</dbReference>
<dbReference type="PANTHER" id="PTHR43190">
    <property type="entry name" value="N-ACETYL-D-GLUCOSAMINE KINASE"/>
    <property type="match status" value="1"/>
</dbReference>
<protein>
    <submittedName>
        <fullName evidence="2">BadF/BadG/BcrA/BcrD ATPase family protein</fullName>
    </submittedName>
</protein>
<comment type="caution">
    <text evidence="2">The sequence shown here is derived from an EMBL/GenBank/DDBJ whole genome shotgun (WGS) entry which is preliminary data.</text>
</comment>
<reference evidence="2 3" key="1">
    <citation type="journal article" date="2019" name="Int. J. Syst. Evol. Microbiol.">
        <title>The Global Catalogue of Microorganisms (GCM) 10K type strain sequencing project: providing services to taxonomists for standard genome sequencing and annotation.</title>
        <authorList>
            <consortium name="The Broad Institute Genomics Platform"/>
            <consortium name="The Broad Institute Genome Sequencing Center for Infectious Disease"/>
            <person name="Wu L."/>
            <person name="Ma J."/>
        </authorList>
    </citation>
    <scope>NUCLEOTIDE SEQUENCE [LARGE SCALE GENOMIC DNA]</scope>
    <source>
        <strain evidence="2 3">JCM 9383</strain>
    </source>
</reference>
<name>A0ABN3VMQ3_9PSEU</name>
<dbReference type="InterPro" id="IPR052519">
    <property type="entry name" value="Euk-type_GlcNAc_Kinase"/>
</dbReference>
<dbReference type="Gene3D" id="3.30.420.40">
    <property type="match status" value="2"/>
</dbReference>
<gene>
    <name evidence="2" type="ORF">GCM10010470_61650</name>
</gene>
<dbReference type="InterPro" id="IPR002731">
    <property type="entry name" value="ATPase_BadF"/>
</dbReference>
<keyword evidence="3" id="KW-1185">Reference proteome</keyword>
<evidence type="ECO:0000313" key="2">
    <source>
        <dbReference type="EMBL" id="GAA2817950.1"/>
    </source>
</evidence>
<dbReference type="InterPro" id="IPR043129">
    <property type="entry name" value="ATPase_NBD"/>
</dbReference>